<sequence length="46" mass="5239">MSMFKSVVKAAIVFVSKIESFACFDWFVASWTDCFALFDLGFEFVA</sequence>
<accession>A0AB38XPQ5</accession>
<reference evidence="1" key="1">
    <citation type="submission" date="2023-01" db="EMBL/GenBank/DDBJ databases">
        <title>Comparative Genomic Analysis of the Clinically-Derived Winkia Strain NY0527 Provides Evidence into the Taxonomic Reassignment of Winkia neuii and Characterizes Their Virulence Traits.</title>
        <authorList>
            <person name="Cai X."/>
            <person name="Peng Y."/>
            <person name="Li M."/>
            <person name="Qiu Y."/>
            <person name="Wang Y."/>
            <person name="Xu L."/>
            <person name="Hou Q."/>
        </authorList>
    </citation>
    <scope>NUCLEOTIDE SEQUENCE</scope>
    <source>
        <strain evidence="1">NY0527</strain>
    </source>
</reference>
<gene>
    <name evidence="1" type="ORF">PIG85_01390</name>
</gene>
<protein>
    <submittedName>
        <fullName evidence="1">Uncharacterized protein</fullName>
    </submittedName>
</protein>
<proteinExistence type="predicted"/>
<dbReference type="Proteomes" id="UP001211044">
    <property type="component" value="Chromosome"/>
</dbReference>
<dbReference type="EMBL" id="CP116394">
    <property type="protein sequence ID" value="WCE46327.1"/>
    <property type="molecule type" value="Genomic_DNA"/>
</dbReference>
<evidence type="ECO:0000313" key="2">
    <source>
        <dbReference type="Proteomes" id="UP001211044"/>
    </source>
</evidence>
<evidence type="ECO:0000313" key="1">
    <source>
        <dbReference type="EMBL" id="WCE46327.1"/>
    </source>
</evidence>
<dbReference type="KEGG" id="wne:PIG85_01390"/>
<organism evidence="1 2">
    <name type="scientific">Winkia neuii subsp. anitrata</name>
    <dbReference type="NCBI Taxonomy" id="29318"/>
    <lineage>
        <taxon>Bacteria</taxon>
        <taxon>Bacillati</taxon>
        <taxon>Actinomycetota</taxon>
        <taxon>Actinomycetes</taxon>
        <taxon>Actinomycetales</taxon>
        <taxon>Actinomycetaceae</taxon>
        <taxon>Winkia</taxon>
    </lineage>
</organism>
<dbReference type="RefSeq" id="WP_155855910.1">
    <property type="nucleotide sequence ID" value="NZ_CP116394.1"/>
</dbReference>
<name>A0AB38XPQ5_9ACTO</name>
<dbReference type="AlphaFoldDB" id="A0AB38XPQ5"/>